<name>A0A9P4UDM4_9PLEO</name>
<dbReference type="Proteomes" id="UP000799764">
    <property type="component" value="Unassembled WGS sequence"/>
</dbReference>
<gene>
    <name evidence="2" type="ORF">P171DRAFT_236050</name>
</gene>
<accession>A0A9P4UDM4</accession>
<feature type="compositionally biased region" description="Basic and acidic residues" evidence="1">
    <location>
        <begin position="12"/>
        <end position="21"/>
    </location>
</feature>
<evidence type="ECO:0000313" key="3">
    <source>
        <dbReference type="Proteomes" id="UP000799764"/>
    </source>
</evidence>
<feature type="region of interest" description="Disordered" evidence="1">
    <location>
        <begin position="1"/>
        <end position="21"/>
    </location>
</feature>
<dbReference type="EMBL" id="MU001496">
    <property type="protein sequence ID" value="KAF2447994.1"/>
    <property type="molecule type" value="Genomic_DNA"/>
</dbReference>
<reference evidence="2" key="1">
    <citation type="journal article" date="2020" name="Stud. Mycol.">
        <title>101 Dothideomycetes genomes: a test case for predicting lifestyles and emergence of pathogens.</title>
        <authorList>
            <person name="Haridas S."/>
            <person name="Albert R."/>
            <person name="Binder M."/>
            <person name="Bloem J."/>
            <person name="Labutti K."/>
            <person name="Salamov A."/>
            <person name="Andreopoulos B."/>
            <person name="Baker S."/>
            <person name="Barry K."/>
            <person name="Bills G."/>
            <person name="Bluhm B."/>
            <person name="Cannon C."/>
            <person name="Castanera R."/>
            <person name="Culley D."/>
            <person name="Daum C."/>
            <person name="Ezra D."/>
            <person name="Gonzalez J."/>
            <person name="Henrissat B."/>
            <person name="Kuo A."/>
            <person name="Liang C."/>
            <person name="Lipzen A."/>
            <person name="Lutzoni F."/>
            <person name="Magnuson J."/>
            <person name="Mondo S."/>
            <person name="Nolan M."/>
            <person name="Ohm R."/>
            <person name="Pangilinan J."/>
            <person name="Park H.-J."/>
            <person name="Ramirez L."/>
            <person name="Alfaro M."/>
            <person name="Sun H."/>
            <person name="Tritt A."/>
            <person name="Yoshinaga Y."/>
            <person name="Zwiers L.-H."/>
            <person name="Turgeon B."/>
            <person name="Goodwin S."/>
            <person name="Spatafora J."/>
            <person name="Crous P."/>
            <person name="Grigoriev I."/>
        </authorList>
    </citation>
    <scope>NUCLEOTIDE SEQUENCE</scope>
    <source>
        <strain evidence="2">CBS 690.94</strain>
    </source>
</reference>
<protein>
    <submittedName>
        <fullName evidence="2">Uncharacterized protein</fullName>
    </submittedName>
</protein>
<keyword evidence="3" id="KW-1185">Reference proteome</keyword>
<evidence type="ECO:0000313" key="2">
    <source>
        <dbReference type="EMBL" id="KAF2447994.1"/>
    </source>
</evidence>
<evidence type="ECO:0000256" key="1">
    <source>
        <dbReference type="SAM" id="MobiDB-lite"/>
    </source>
</evidence>
<dbReference type="AlphaFoldDB" id="A0A9P4UDM4"/>
<proteinExistence type="predicted"/>
<organism evidence="2 3">
    <name type="scientific">Karstenula rhodostoma CBS 690.94</name>
    <dbReference type="NCBI Taxonomy" id="1392251"/>
    <lineage>
        <taxon>Eukaryota</taxon>
        <taxon>Fungi</taxon>
        <taxon>Dikarya</taxon>
        <taxon>Ascomycota</taxon>
        <taxon>Pezizomycotina</taxon>
        <taxon>Dothideomycetes</taxon>
        <taxon>Pleosporomycetidae</taxon>
        <taxon>Pleosporales</taxon>
        <taxon>Massarineae</taxon>
        <taxon>Didymosphaeriaceae</taxon>
        <taxon>Karstenula</taxon>
    </lineage>
</organism>
<sequence>MRPRPAAQECATHFEHTSPQKTVEADRDDMFGLKFLMGLVEEGGALQAPAQPIHICANTSHGVRRAARSATKHSLGLRTACACDRQAVLRRRISISPRGWLRRCGTVNVSQGAVMGDGDIAHAQCGVCAVGAAQGSSEAKVQCSAGLARG</sequence>
<comment type="caution">
    <text evidence="2">The sequence shown here is derived from an EMBL/GenBank/DDBJ whole genome shotgun (WGS) entry which is preliminary data.</text>
</comment>